<dbReference type="AlphaFoldDB" id="A0A413ITX9"/>
<accession>A0A413ITX9</accession>
<organism evidence="2 3">
    <name type="scientific">Butyricimonas virosa</name>
    <dbReference type="NCBI Taxonomy" id="544645"/>
    <lineage>
        <taxon>Bacteria</taxon>
        <taxon>Pseudomonadati</taxon>
        <taxon>Bacteroidota</taxon>
        <taxon>Bacteroidia</taxon>
        <taxon>Bacteroidales</taxon>
        <taxon>Odoribacteraceae</taxon>
        <taxon>Butyricimonas</taxon>
    </lineage>
</organism>
<dbReference type="EMBL" id="QSCR01000001">
    <property type="protein sequence ID" value="RGY21366.1"/>
    <property type="molecule type" value="Genomic_DNA"/>
</dbReference>
<sequence length="163" mass="19384">MKEAWTSINEEYARDIDNNKYVELTKSLKDIFRDSLRLMIADSCVQVLLNKHSENAAGVLRNLGYKYKFDPANREQYHKDLARVMKNLKMLNMELEANKKAYATKTTVRQANKEHITETLVSLSKFMNYRIDPMKVTVREYINIMNQYKLEIEINLKQWQQKK</sequence>
<proteinExistence type="predicted"/>
<evidence type="ECO:0000256" key="1">
    <source>
        <dbReference type="SAM" id="Coils"/>
    </source>
</evidence>
<name>A0A413ITX9_9BACT</name>
<comment type="caution">
    <text evidence="2">The sequence shown here is derived from an EMBL/GenBank/DDBJ whole genome shotgun (WGS) entry which is preliminary data.</text>
</comment>
<evidence type="ECO:0000313" key="2">
    <source>
        <dbReference type="EMBL" id="RGY21366.1"/>
    </source>
</evidence>
<dbReference type="Proteomes" id="UP000286063">
    <property type="component" value="Unassembled WGS sequence"/>
</dbReference>
<evidence type="ECO:0000313" key="3">
    <source>
        <dbReference type="Proteomes" id="UP000286063"/>
    </source>
</evidence>
<feature type="coiled-coil region" evidence="1">
    <location>
        <begin position="74"/>
        <end position="105"/>
    </location>
</feature>
<reference evidence="2 3" key="1">
    <citation type="submission" date="2018-08" db="EMBL/GenBank/DDBJ databases">
        <title>A genome reference for cultivated species of the human gut microbiota.</title>
        <authorList>
            <person name="Zou Y."/>
            <person name="Xue W."/>
            <person name="Luo G."/>
        </authorList>
    </citation>
    <scope>NUCLEOTIDE SEQUENCE [LARGE SCALE GENOMIC DNA]</scope>
    <source>
        <strain evidence="2 3">OF02-7</strain>
    </source>
</reference>
<gene>
    <name evidence="2" type="ORF">DXA50_00485</name>
</gene>
<keyword evidence="1" id="KW-0175">Coiled coil</keyword>
<protein>
    <submittedName>
        <fullName evidence="2">Uncharacterized protein</fullName>
    </submittedName>
</protein>